<reference evidence="1 2" key="1">
    <citation type="journal article" date="2014" name="PLoS Genet.">
        <title>Comparative Genomic Analysis of N2-Fixing and Non-N2-Fixing Paenibacillus spp.: Organization, Evolution and Expression of the Nitrogen Fixation Genes.</title>
        <authorList>
            <person name="Xie J.B."/>
            <person name="Du Z."/>
            <person name="Bai L."/>
            <person name="Tian C."/>
            <person name="Zhang Y."/>
            <person name="Xie J.Y."/>
            <person name="Wang T."/>
            <person name="Liu X."/>
            <person name="Chen X."/>
            <person name="Cheng Q."/>
            <person name="Chen S."/>
            <person name="Li J."/>
        </authorList>
    </citation>
    <scope>NUCLEOTIDE SEQUENCE [LARGE SCALE GENOMIC DNA]</scope>
    <source>
        <strain evidence="1 2">T27</strain>
    </source>
</reference>
<organism evidence="1 2">
    <name type="scientific">Paenibacillus sabinae T27</name>
    <dbReference type="NCBI Taxonomy" id="1268072"/>
    <lineage>
        <taxon>Bacteria</taxon>
        <taxon>Bacillati</taxon>
        <taxon>Bacillota</taxon>
        <taxon>Bacilli</taxon>
        <taxon>Bacillales</taxon>
        <taxon>Paenibacillaceae</taxon>
        <taxon>Paenibacillus</taxon>
    </lineage>
</organism>
<dbReference type="HOGENOM" id="CLU_2651099_0_0_9"/>
<dbReference type="Proteomes" id="UP000019772">
    <property type="component" value="Chromosome"/>
</dbReference>
<dbReference type="AlphaFoldDB" id="X4ZPW1"/>
<protein>
    <submittedName>
        <fullName evidence="1">Uncharacterized protein</fullName>
    </submittedName>
</protein>
<dbReference type="KEGG" id="psab:PSAB_18355"/>
<name>X4ZPW1_9BACL</name>
<dbReference type="STRING" id="1268072.PSAB_18355"/>
<sequence>MIAVMPPLDRLFTIIVVLISLLKSIFSLPIPLSGLYIPSKSKSNSTGEDFHQCFLFANVNIVSKLLFSYEQARKQQ</sequence>
<proteinExistence type="predicted"/>
<evidence type="ECO:0000313" key="2">
    <source>
        <dbReference type="Proteomes" id="UP000019772"/>
    </source>
</evidence>
<accession>X4ZPW1</accession>
<dbReference type="EMBL" id="CP004078">
    <property type="protein sequence ID" value="AHV98565.1"/>
    <property type="molecule type" value="Genomic_DNA"/>
</dbReference>
<keyword evidence="2" id="KW-1185">Reference proteome</keyword>
<evidence type="ECO:0000313" key="1">
    <source>
        <dbReference type="EMBL" id="AHV98565.1"/>
    </source>
</evidence>
<gene>
    <name evidence="1" type="ORF">PSAB_18355</name>
</gene>